<comment type="caution">
    <text evidence="1">The sequence shown here is derived from an EMBL/GenBank/DDBJ whole genome shotgun (WGS) entry which is preliminary data.</text>
</comment>
<keyword evidence="2" id="KW-1185">Reference proteome</keyword>
<dbReference type="GeneID" id="59291373"/>
<name>A0A8H6L1L1_9LECA</name>
<dbReference type="EMBL" id="JACCJC010000051">
    <property type="protein sequence ID" value="KAF6232129.1"/>
    <property type="molecule type" value="Genomic_DNA"/>
</dbReference>
<evidence type="ECO:0000313" key="2">
    <source>
        <dbReference type="Proteomes" id="UP000578531"/>
    </source>
</evidence>
<evidence type="ECO:0000313" key="1">
    <source>
        <dbReference type="EMBL" id="KAF6232129.1"/>
    </source>
</evidence>
<proteinExistence type="predicted"/>
<dbReference type="Proteomes" id="UP000578531">
    <property type="component" value="Unassembled WGS sequence"/>
</dbReference>
<sequence length="156" mass="16950">MTSIICQMLSDRKSFAQSRTTAALRCFPFPTGCSGGAAYSVSAIICITKFKSLFSSTERGGSGIGIVTDSSHLVNKRAHSKEQRACCVDQKNIWVWATKLMPNLMGMLSAWAQCKAALVILLPRPTGELLFIDIAICDGSQLRSDRMGPVSTLIRM</sequence>
<reference evidence="1 2" key="1">
    <citation type="journal article" date="2020" name="Genomics">
        <title>Complete, high-quality genomes from long-read metagenomic sequencing of two wolf lichen thalli reveals enigmatic genome architecture.</title>
        <authorList>
            <person name="McKenzie S.K."/>
            <person name="Walston R.F."/>
            <person name="Allen J.L."/>
        </authorList>
    </citation>
    <scope>NUCLEOTIDE SEQUENCE [LARGE SCALE GENOMIC DNA]</scope>
    <source>
        <strain evidence="1">WasteWater2</strain>
    </source>
</reference>
<accession>A0A8H6L1L1</accession>
<gene>
    <name evidence="1" type="ORF">HO173_009723</name>
</gene>
<protein>
    <submittedName>
        <fullName evidence="1">Uncharacterized protein</fullName>
    </submittedName>
</protein>
<dbReference type="RefSeq" id="XP_037161559.1">
    <property type="nucleotide sequence ID" value="XM_037311612.1"/>
</dbReference>
<dbReference type="AlphaFoldDB" id="A0A8H6L1L1"/>
<organism evidence="1 2">
    <name type="scientific">Letharia columbiana</name>
    <dbReference type="NCBI Taxonomy" id="112416"/>
    <lineage>
        <taxon>Eukaryota</taxon>
        <taxon>Fungi</taxon>
        <taxon>Dikarya</taxon>
        <taxon>Ascomycota</taxon>
        <taxon>Pezizomycotina</taxon>
        <taxon>Lecanoromycetes</taxon>
        <taxon>OSLEUM clade</taxon>
        <taxon>Lecanoromycetidae</taxon>
        <taxon>Lecanorales</taxon>
        <taxon>Lecanorineae</taxon>
        <taxon>Parmeliaceae</taxon>
        <taxon>Letharia</taxon>
    </lineage>
</organism>